<sequence length="142" mass="16441">MSQSAFIKLVPASTQQSITLDEVKELFHYYKEITSKTGEQVSWQYADAAFPYEVEQKEEGKDSWFLLKATSDRYKYIIVGVGTEESEENKEEATSYIQVVLPEGATYGDKGKANEFCKFLAKKLSGELHLFNKRVMYYYKRK</sequence>
<proteinExistence type="predicted"/>
<accession>A0A263BXK2</accession>
<dbReference type="Gene3D" id="3.30.310.120">
    <property type="entry name" value="Rbstp2229 like protein"/>
    <property type="match status" value="1"/>
</dbReference>
<gene>
    <name evidence="1" type="ORF">CIB95_02375</name>
</gene>
<name>A0A263BXK2_9BACI</name>
<dbReference type="InterPro" id="IPR015062">
    <property type="entry name" value="DUF1885"/>
</dbReference>
<comment type="caution">
    <text evidence="1">The sequence shown here is derived from an EMBL/GenBank/DDBJ whole genome shotgun (WGS) entry which is preliminary data.</text>
</comment>
<dbReference type="EMBL" id="NPIA01000001">
    <property type="protein sequence ID" value="OZM58434.1"/>
    <property type="molecule type" value="Genomic_DNA"/>
</dbReference>
<protein>
    <recommendedName>
        <fullName evidence="3">DUF1885 domain-containing protein</fullName>
    </recommendedName>
</protein>
<dbReference type="RefSeq" id="WP_094921327.1">
    <property type="nucleotide sequence ID" value="NZ_NPIA01000001.1"/>
</dbReference>
<dbReference type="SUPFAM" id="SSF111171">
    <property type="entry name" value="Rbstp2229 protein"/>
    <property type="match status" value="1"/>
</dbReference>
<dbReference type="Pfam" id="PF08968">
    <property type="entry name" value="DUF1885"/>
    <property type="match status" value="1"/>
</dbReference>
<evidence type="ECO:0000313" key="2">
    <source>
        <dbReference type="Proteomes" id="UP000217083"/>
    </source>
</evidence>
<dbReference type="Gene3D" id="1.20.5.850">
    <property type="entry name" value="Rbstp2229 protein"/>
    <property type="match status" value="1"/>
</dbReference>
<organism evidence="1 2">
    <name type="scientific">Lottiidibacillus patelloidae</name>
    <dbReference type="NCBI Taxonomy" id="2670334"/>
    <lineage>
        <taxon>Bacteria</taxon>
        <taxon>Bacillati</taxon>
        <taxon>Bacillota</taxon>
        <taxon>Bacilli</taxon>
        <taxon>Bacillales</taxon>
        <taxon>Bacillaceae</taxon>
        <taxon>Lottiidibacillus</taxon>
    </lineage>
</organism>
<keyword evidence="2" id="KW-1185">Reference proteome</keyword>
<evidence type="ECO:0000313" key="1">
    <source>
        <dbReference type="EMBL" id="OZM58434.1"/>
    </source>
</evidence>
<dbReference type="InterPro" id="IPR036294">
    <property type="entry name" value="Rbstp2229-like_sf"/>
</dbReference>
<dbReference type="Proteomes" id="UP000217083">
    <property type="component" value="Unassembled WGS sequence"/>
</dbReference>
<reference evidence="2" key="1">
    <citation type="submission" date="2017-08" db="EMBL/GenBank/DDBJ databases">
        <authorList>
            <person name="Huang Z."/>
        </authorList>
    </citation>
    <scope>NUCLEOTIDE SEQUENCE [LARGE SCALE GENOMIC DNA]</scope>
    <source>
        <strain evidence="2">SA5d-4</strain>
    </source>
</reference>
<dbReference type="AlphaFoldDB" id="A0A263BXK2"/>
<evidence type="ECO:0008006" key="3">
    <source>
        <dbReference type="Google" id="ProtNLM"/>
    </source>
</evidence>
<reference evidence="1 2" key="2">
    <citation type="submission" date="2017-09" db="EMBL/GenBank/DDBJ databases">
        <title>Bacillus patelloidae sp. nov., isolated from the intestinal tract of a marine limpet.</title>
        <authorList>
            <person name="Liu R."/>
            <person name="Dong C."/>
            <person name="Shao Z."/>
        </authorList>
    </citation>
    <scope>NUCLEOTIDE SEQUENCE [LARGE SCALE GENOMIC DNA]</scope>
    <source>
        <strain evidence="1 2">SA5d-4</strain>
    </source>
</reference>